<organism evidence="2">
    <name type="scientific">Psittacine aviadenovirus B</name>
    <dbReference type="NCBI Taxonomy" id="2169709"/>
    <lineage>
        <taxon>Viruses</taxon>
        <taxon>Varidnaviria</taxon>
        <taxon>Bamfordvirae</taxon>
        <taxon>Preplasmiviricota</taxon>
        <taxon>Polisuviricotina</taxon>
        <taxon>Pharingeaviricetes</taxon>
        <taxon>Rowavirales</taxon>
        <taxon>Adenoviridae</taxon>
        <taxon>Aviadenovirus</taxon>
        <taxon>Aviadenovirus rubri</taxon>
    </lineage>
</organism>
<keyword evidence="1" id="KW-0812">Transmembrane</keyword>
<feature type="transmembrane region" description="Helical" evidence="1">
    <location>
        <begin position="59"/>
        <end position="79"/>
    </location>
</feature>
<evidence type="ECO:0000256" key="1">
    <source>
        <dbReference type="SAM" id="Phobius"/>
    </source>
</evidence>
<keyword evidence="1" id="KW-0472">Membrane</keyword>
<reference evidence="2" key="1">
    <citation type="submission" date="2023-06" db="EMBL/GenBank/DDBJ databases">
        <title>Identification of a novel pathogenic adenovirus species in African Grey Parrot unveils distinct lineage within aviadenoviruses.</title>
        <authorList>
            <person name="Das T."/>
            <person name="Raidal S."/>
            <person name="Das S."/>
        </authorList>
    </citation>
    <scope>NUCLEOTIDE SEQUENCE</scope>
    <source>
        <strain evidence="2">CS23-0540</strain>
    </source>
</reference>
<accession>A0AB38ZPE0</accession>
<keyword evidence="1" id="KW-1133">Transmembrane helix</keyword>
<name>A0AB38ZPE0_9ADEN</name>
<proteinExistence type="predicted"/>
<dbReference type="EMBL" id="OR096706">
    <property type="protein sequence ID" value="XBY87786.1"/>
    <property type="molecule type" value="Genomic_DNA"/>
</dbReference>
<sequence length="127" mass="14334">MEDLSRAVSRSPTLFSLPGPSCANISRYREPVMNATGAMTGGYRPAECFYFSYSLDLTVWLVATFLLCVLVFLVSYVYFSFGCRAFLSMCFPCLEKKRPTVSFIGNPYAREDDTDLPFVIRSRESTV</sequence>
<protein>
    <submittedName>
        <fullName evidence="2">Uncharacterized protein</fullName>
    </submittedName>
</protein>
<evidence type="ECO:0000313" key="2">
    <source>
        <dbReference type="EMBL" id="XBY87786.1"/>
    </source>
</evidence>